<evidence type="ECO:0000259" key="9">
    <source>
        <dbReference type="PROSITE" id="PS50157"/>
    </source>
</evidence>
<gene>
    <name evidence="10" type="ORF">EV420DRAFT_1082729</name>
</gene>
<feature type="domain" description="C2H2-type" evidence="9">
    <location>
        <begin position="13"/>
        <end position="40"/>
    </location>
</feature>
<dbReference type="GeneID" id="85349278"/>
<feature type="region of interest" description="Disordered" evidence="8">
    <location>
        <begin position="167"/>
        <end position="187"/>
    </location>
</feature>
<dbReference type="EMBL" id="JAUEPS010000066">
    <property type="protein sequence ID" value="KAK0442014.1"/>
    <property type="molecule type" value="Genomic_DNA"/>
</dbReference>
<evidence type="ECO:0000256" key="3">
    <source>
        <dbReference type="ARBA" id="ARBA00022737"/>
    </source>
</evidence>
<dbReference type="PROSITE" id="PS00028">
    <property type="entry name" value="ZINC_FINGER_C2H2_1"/>
    <property type="match status" value="1"/>
</dbReference>
<feature type="domain" description="C2H2-type" evidence="9">
    <location>
        <begin position="44"/>
        <end position="74"/>
    </location>
</feature>
<dbReference type="InterPro" id="IPR050527">
    <property type="entry name" value="Snail/Krueppel_Znf"/>
</dbReference>
<dbReference type="SMART" id="SM00355">
    <property type="entry name" value="ZnF_C2H2"/>
    <property type="match status" value="3"/>
</dbReference>
<proteinExistence type="predicted"/>
<dbReference type="Proteomes" id="UP001175211">
    <property type="component" value="Unassembled WGS sequence"/>
</dbReference>
<protein>
    <recommendedName>
        <fullName evidence="9">C2H2-type domain-containing protein</fullName>
    </recommendedName>
</protein>
<dbReference type="Gene3D" id="3.30.160.60">
    <property type="entry name" value="Classic Zinc Finger"/>
    <property type="match status" value="2"/>
</dbReference>
<comment type="subcellular location">
    <subcellularLocation>
        <location evidence="1">Nucleus</location>
    </subcellularLocation>
</comment>
<dbReference type="PANTHER" id="PTHR24388">
    <property type="entry name" value="ZINC FINGER PROTEIN"/>
    <property type="match status" value="1"/>
</dbReference>
<evidence type="ECO:0000313" key="11">
    <source>
        <dbReference type="Proteomes" id="UP001175211"/>
    </source>
</evidence>
<dbReference type="RefSeq" id="XP_060324167.1">
    <property type="nucleotide sequence ID" value="XM_060465730.1"/>
</dbReference>
<dbReference type="PANTHER" id="PTHR24388:SF54">
    <property type="entry name" value="PROTEIN ESCARGOT"/>
    <property type="match status" value="1"/>
</dbReference>
<keyword evidence="5" id="KW-0862">Zinc</keyword>
<dbReference type="GO" id="GO:0008270">
    <property type="term" value="F:zinc ion binding"/>
    <property type="evidence" value="ECO:0007669"/>
    <property type="project" value="UniProtKB-KW"/>
</dbReference>
<dbReference type="GO" id="GO:0000981">
    <property type="term" value="F:DNA-binding transcription factor activity, RNA polymerase II-specific"/>
    <property type="evidence" value="ECO:0007669"/>
    <property type="project" value="TreeGrafter"/>
</dbReference>
<dbReference type="SUPFAM" id="SSF57667">
    <property type="entry name" value="beta-beta-alpha zinc fingers"/>
    <property type="match status" value="1"/>
</dbReference>
<accession>A0AA39JIM5</accession>
<evidence type="ECO:0000256" key="4">
    <source>
        <dbReference type="ARBA" id="ARBA00022771"/>
    </source>
</evidence>
<evidence type="ECO:0000256" key="2">
    <source>
        <dbReference type="ARBA" id="ARBA00022723"/>
    </source>
</evidence>
<organism evidence="10 11">
    <name type="scientific">Armillaria tabescens</name>
    <name type="common">Ringless honey mushroom</name>
    <name type="synonym">Agaricus tabescens</name>
    <dbReference type="NCBI Taxonomy" id="1929756"/>
    <lineage>
        <taxon>Eukaryota</taxon>
        <taxon>Fungi</taxon>
        <taxon>Dikarya</taxon>
        <taxon>Basidiomycota</taxon>
        <taxon>Agaricomycotina</taxon>
        <taxon>Agaricomycetes</taxon>
        <taxon>Agaricomycetidae</taxon>
        <taxon>Agaricales</taxon>
        <taxon>Marasmiineae</taxon>
        <taxon>Physalacriaceae</taxon>
        <taxon>Desarmillaria</taxon>
    </lineage>
</organism>
<sequence>MPRVSSQKSNKRVQCKVCLKQYADTTGLSRHSKVHRPDVENLMFRCTGPDCHYRTLQKARFEDHIRAKHTGEKPFTCPAPDCSYGSSSPGGLHRHRKQCEKLNAPPQSMQQPLPPKQLLPAIDAGMPLEEVITCMTSPQSNVGSWLSEDLVSSSALLQSDLQDIPSSLTMSSSHANRSPSPEMVASTSATDDSLFVNTNAGSFTDPLSFFDSFPVASPTWSDLSSSVSSSSSGNDERLSPSFDFDQFSMSNFLRDNLITTYSSPLNFDVTETLSFSDSPFSLTFPKNEPAFSFDSSMEDFSLFPIEKLSTPPFFQAEQSPSSPPSTFDWMF</sequence>
<dbReference type="PROSITE" id="PS50157">
    <property type="entry name" value="ZINC_FINGER_C2H2_2"/>
    <property type="match status" value="2"/>
</dbReference>
<evidence type="ECO:0000256" key="1">
    <source>
        <dbReference type="ARBA" id="ARBA00004123"/>
    </source>
</evidence>
<evidence type="ECO:0000256" key="7">
    <source>
        <dbReference type="PROSITE-ProRule" id="PRU00042"/>
    </source>
</evidence>
<evidence type="ECO:0000256" key="8">
    <source>
        <dbReference type="SAM" id="MobiDB-lite"/>
    </source>
</evidence>
<keyword evidence="4 7" id="KW-0863">Zinc-finger</keyword>
<comment type="caution">
    <text evidence="10">The sequence shown here is derived from an EMBL/GenBank/DDBJ whole genome shotgun (WGS) entry which is preliminary data.</text>
</comment>
<dbReference type="AlphaFoldDB" id="A0AA39JIM5"/>
<keyword evidence="2" id="KW-0479">Metal-binding</keyword>
<name>A0AA39JIM5_ARMTA</name>
<keyword evidence="11" id="KW-1185">Reference proteome</keyword>
<dbReference type="InterPro" id="IPR013087">
    <property type="entry name" value="Znf_C2H2_type"/>
</dbReference>
<keyword evidence="3" id="KW-0677">Repeat</keyword>
<dbReference type="GO" id="GO:0005634">
    <property type="term" value="C:nucleus"/>
    <property type="evidence" value="ECO:0007669"/>
    <property type="project" value="UniProtKB-SubCell"/>
</dbReference>
<evidence type="ECO:0000313" key="10">
    <source>
        <dbReference type="EMBL" id="KAK0442014.1"/>
    </source>
</evidence>
<evidence type="ECO:0000256" key="6">
    <source>
        <dbReference type="ARBA" id="ARBA00023242"/>
    </source>
</evidence>
<evidence type="ECO:0000256" key="5">
    <source>
        <dbReference type="ARBA" id="ARBA00022833"/>
    </source>
</evidence>
<reference evidence="10" key="1">
    <citation type="submission" date="2023-06" db="EMBL/GenBank/DDBJ databases">
        <authorList>
            <consortium name="Lawrence Berkeley National Laboratory"/>
            <person name="Ahrendt S."/>
            <person name="Sahu N."/>
            <person name="Indic B."/>
            <person name="Wong-Bajracharya J."/>
            <person name="Merenyi Z."/>
            <person name="Ke H.-M."/>
            <person name="Monk M."/>
            <person name="Kocsube S."/>
            <person name="Drula E."/>
            <person name="Lipzen A."/>
            <person name="Balint B."/>
            <person name="Henrissat B."/>
            <person name="Andreopoulos B."/>
            <person name="Martin F.M."/>
            <person name="Harder C.B."/>
            <person name="Rigling D."/>
            <person name="Ford K.L."/>
            <person name="Foster G.D."/>
            <person name="Pangilinan J."/>
            <person name="Papanicolaou A."/>
            <person name="Barry K."/>
            <person name="LaButti K."/>
            <person name="Viragh M."/>
            <person name="Koriabine M."/>
            <person name="Yan M."/>
            <person name="Riley R."/>
            <person name="Champramary S."/>
            <person name="Plett K.L."/>
            <person name="Tsai I.J."/>
            <person name="Slot J."/>
            <person name="Sipos G."/>
            <person name="Plett J."/>
            <person name="Nagy L.G."/>
            <person name="Grigoriev I.V."/>
        </authorList>
    </citation>
    <scope>NUCLEOTIDE SEQUENCE</scope>
    <source>
        <strain evidence="10">CCBAS 213</strain>
    </source>
</reference>
<dbReference type="InterPro" id="IPR036236">
    <property type="entry name" value="Znf_C2H2_sf"/>
</dbReference>
<keyword evidence="6" id="KW-0539">Nucleus</keyword>
<dbReference type="GO" id="GO:0000978">
    <property type="term" value="F:RNA polymerase II cis-regulatory region sequence-specific DNA binding"/>
    <property type="evidence" value="ECO:0007669"/>
    <property type="project" value="TreeGrafter"/>
</dbReference>